<dbReference type="AlphaFoldDB" id="A0A2A6CIA5"/>
<proteinExistence type="predicted"/>
<dbReference type="Proteomes" id="UP000005239">
    <property type="component" value="Unassembled WGS sequence"/>
</dbReference>
<gene>
    <name evidence="1" type="primary">WBGene00276376</name>
</gene>
<reference evidence="2" key="1">
    <citation type="journal article" date="2008" name="Nat. Genet.">
        <title>The Pristionchus pacificus genome provides a unique perspective on nematode lifestyle and parasitism.</title>
        <authorList>
            <person name="Dieterich C."/>
            <person name="Clifton S.W."/>
            <person name="Schuster L.N."/>
            <person name="Chinwalla A."/>
            <person name="Delehaunty K."/>
            <person name="Dinkelacker I."/>
            <person name="Fulton L."/>
            <person name="Fulton R."/>
            <person name="Godfrey J."/>
            <person name="Minx P."/>
            <person name="Mitreva M."/>
            <person name="Roeseler W."/>
            <person name="Tian H."/>
            <person name="Witte H."/>
            <person name="Yang S.P."/>
            <person name="Wilson R.K."/>
            <person name="Sommer R.J."/>
        </authorList>
    </citation>
    <scope>NUCLEOTIDE SEQUENCE [LARGE SCALE GENOMIC DNA]</scope>
    <source>
        <strain evidence="2">PS312</strain>
    </source>
</reference>
<keyword evidence="2" id="KW-1185">Reference proteome</keyword>
<accession>A0A2A6CIA5</accession>
<accession>A0A8R1UTU4</accession>
<evidence type="ECO:0000313" key="2">
    <source>
        <dbReference type="Proteomes" id="UP000005239"/>
    </source>
</evidence>
<dbReference type="EnsemblMetazoa" id="PPA38007.1">
    <property type="protein sequence ID" value="PPA38007.1"/>
    <property type="gene ID" value="WBGene00276376"/>
</dbReference>
<name>A0A2A6CIA5_PRIPA</name>
<evidence type="ECO:0000313" key="1">
    <source>
        <dbReference type="EnsemblMetazoa" id="PPA38007.1"/>
    </source>
</evidence>
<reference evidence="1" key="2">
    <citation type="submission" date="2022-06" db="UniProtKB">
        <authorList>
            <consortium name="EnsemblMetazoa"/>
        </authorList>
    </citation>
    <scope>IDENTIFICATION</scope>
    <source>
        <strain evidence="1">PS312</strain>
    </source>
</reference>
<dbReference type="OrthoDB" id="10548254at2759"/>
<organism evidence="1 2">
    <name type="scientific">Pristionchus pacificus</name>
    <name type="common">Parasitic nematode worm</name>
    <dbReference type="NCBI Taxonomy" id="54126"/>
    <lineage>
        <taxon>Eukaryota</taxon>
        <taxon>Metazoa</taxon>
        <taxon>Ecdysozoa</taxon>
        <taxon>Nematoda</taxon>
        <taxon>Chromadorea</taxon>
        <taxon>Rhabditida</taxon>
        <taxon>Rhabditina</taxon>
        <taxon>Diplogasteromorpha</taxon>
        <taxon>Diplogasteroidea</taxon>
        <taxon>Neodiplogasteridae</taxon>
        <taxon>Pristionchus</taxon>
    </lineage>
</organism>
<protein>
    <submittedName>
        <fullName evidence="1">Uncharacterized protein</fullName>
    </submittedName>
</protein>
<sequence length="113" mass="12729">DLSWPEIGIRTAKNVIDNYSNETVSKIQKALEKQGPKTFAYQVIVLAHSLAGDSWSVATEQSGIAHRNGYTNITNINGLDVHIFRFNRTDDAERNSKAEEWIQEKHDALTQAM</sequence>